<proteinExistence type="predicted"/>
<dbReference type="InterPro" id="IPR048228">
    <property type="entry name" value="HelD_bacillota"/>
</dbReference>
<dbReference type="SUPFAM" id="SSF52540">
    <property type="entry name" value="P-loop containing nucleoside triphosphate hydrolases"/>
    <property type="match status" value="1"/>
</dbReference>
<keyword evidence="4 5" id="KW-0067">ATP-binding</keyword>
<dbReference type="PANTHER" id="PTHR11070">
    <property type="entry name" value="UVRD / RECB / PCRA DNA HELICASE FAMILY MEMBER"/>
    <property type="match status" value="1"/>
</dbReference>
<dbReference type="Pfam" id="PF00580">
    <property type="entry name" value="UvrD-helicase"/>
    <property type="match status" value="2"/>
</dbReference>
<evidence type="ECO:0000259" key="7">
    <source>
        <dbReference type="PROSITE" id="PS51198"/>
    </source>
</evidence>
<sequence>MAINEEQFKLEKQNLNKTNIWIKETIKSLKEDKKDIKDSISKMKKETKGKYNNDLQVLNKNHENINKKLAEYKESKKTPYFSRIDFTEKLRDLEKIYIGKIGLNNVDESEELVVDWRAPIADLYYSGTEGETFYNAPQGRIEGKLSLKRKFIINNGKLKDAFDEGINKVIIKSDKADGENELIDEFLKENLEFSSGSKLKDIVATIQKEQNDIIRCDRGKSIIVQGSAGSGKTTVALHRLAYLLYKYKGTLSGEDILVVAPNTLFLDYISEILPGLGVEKVKQKTFKELSIEFLNLKSNIYSKDEKLAKIMECNDKIKSKFIINTSKIKSSMIYKTMMDRYIKYLEHEGLSSDNIKVSHYTLFDAEEIKRLFIKDLKHLPINKRKDEIKRYFKRKLKEKLEKINSRIDREYYFIIESVKSKIEDSKKRREEIINFYDKRDDKKEKIKEKSLEVIDSYFKNWKYDNIKEIYLSLFKDEEIFDKVTGGSVPKALRDYMIDEIKSNMEKNIVDSDDIAAMLYLNFKIKGEKDQLFKHIVVDEAQDYSPFQMYVLKYMSDNDCFTIVGDVGQSIYYYKGIDNWNKFIKDVYDEDIKYIPLSQSYRSTVEIVNFANKVLEKQNNNIDLGKPVLRHGLEPQIVEYEKELDFVKKVDDIVKKVCEEGKTTVAVIGKNIKQCRDIEKILSNSENQWELIEDSDKKFESNYMILPSYMTKGLEFDCSIIFDCDKENYKDNELDKRLLYVILTRALHMEYIFHNKDISPLIF</sequence>
<evidence type="ECO:0000256" key="1">
    <source>
        <dbReference type="ARBA" id="ARBA00022741"/>
    </source>
</evidence>
<keyword evidence="3 5" id="KW-0347">Helicase</keyword>
<dbReference type="PROSITE" id="PS51198">
    <property type="entry name" value="UVRD_HELICASE_ATP_BIND"/>
    <property type="match status" value="1"/>
</dbReference>
<accession>A0ABN1JN75</accession>
<evidence type="ECO:0000256" key="4">
    <source>
        <dbReference type="ARBA" id="ARBA00022840"/>
    </source>
</evidence>
<name>A0ABN1JN75_9CLOT</name>
<keyword evidence="9" id="KW-1185">Reference proteome</keyword>
<dbReference type="InterPro" id="IPR027417">
    <property type="entry name" value="P-loop_NTPase"/>
</dbReference>
<evidence type="ECO:0000256" key="3">
    <source>
        <dbReference type="ARBA" id="ARBA00022806"/>
    </source>
</evidence>
<evidence type="ECO:0000256" key="6">
    <source>
        <dbReference type="SAM" id="Coils"/>
    </source>
</evidence>
<dbReference type="Gene3D" id="3.40.50.300">
    <property type="entry name" value="P-loop containing nucleotide triphosphate hydrolases"/>
    <property type="match status" value="3"/>
</dbReference>
<comment type="caution">
    <text evidence="8">The sequence shown here is derived from an EMBL/GenBank/DDBJ whole genome shotgun (WGS) entry which is preliminary data.</text>
</comment>
<feature type="domain" description="UvrD-like helicase ATP-binding" evidence="7">
    <location>
        <begin position="205"/>
        <end position="603"/>
    </location>
</feature>
<evidence type="ECO:0000256" key="2">
    <source>
        <dbReference type="ARBA" id="ARBA00022801"/>
    </source>
</evidence>
<gene>
    <name evidence="8" type="primary">helD</name>
    <name evidence="8" type="ORF">GCM10008906_26720</name>
</gene>
<dbReference type="InterPro" id="IPR014016">
    <property type="entry name" value="UvrD-like_ATP-bd"/>
</dbReference>
<evidence type="ECO:0000313" key="9">
    <source>
        <dbReference type="Proteomes" id="UP001501510"/>
    </source>
</evidence>
<dbReference type="EMBL" id="BAAACG010000010">
    <property type="protein sequence ID" value="GAA0743217.1"/>
    <property type="molecule type" value="Genomic_DNA"/>
</dbReference>
<feature type="coiled-coil region" evidence="6">
    <location>
        <begin position="26"/>
        <end position="75"/>
    </location>
</feature>
<dbReference type="PANTHER" id="PTHR11070:SF17">
    <property type="entry name" value="DNA HELICASE IV"/>
    <property type="match status" value="1"/>
</dbReference>
<dbReference type="Proteomes" id="UP001501510">
    <property type="component" value="Unassembled WGS sequence"/>
</dbReference>
<keyword evidence="1 5" id="KW-0547">Nucleotide-binding</keyword>
<dbReference type="InterPro" id="IPR000212">
    <property type="entry name" value="DNA_helicase_UvrD/REP"/>
</dbReference>
<organism evidence="8 9">
    <name type="scientific">Clostridium oceanicum</name>
    <dbReference type="NCBI Taxonomy" id="1543"/>
    <lineage>
        <taxon>Bacteria</taxon>
        <taxon>Bacillati</taxon>
        <taxon>Bacillota</taxon>
        <taxon>Clostridia</taxon>
        <taxon>Eubacteriales</taxon>
        <taxon>Clostridiaceae</taxon>
        <taxon>Clostridium</taxon>
    </lineage>
</organism>
<feature type="binding site" evidence="5">
    <location>
        <begin position="226"/>
        <end position="233"/>
    </location>
    <ligand>
        <name>ATP</name>
        <dbReference type="ChEBI" id="CHEBI:30616"/>
    </ligand>
</feature>
<keyword evidence="2 5" id="KW-0378">Hydrolase</keyword>
<evidence type="ECO:0000313" key="8">
    <source>
        <dbReference type="EMBL" id="GAA0743217.1"/>
    </source>
</evidence>
<dbReference type="NCBIfam" id="NF041464">
    <property type="entry name" value="HelD_BACSU"/>
    <property type="match status" value="1"/>
</dbReference>
<dbReference type="RefSeq" id="WP_343762197.1">
    <property type="nucleotide sequence ID" value="NZ_BAAACG010000010.1"/>
</dbReference>
<keyword evidence="6" id="KW-0175">Coiled coil</keyword>
<protein>
    <submittedName>
        <fullName evidence="8">RNA polymerase recycling motor HelD</fullName>
    </submittedName>
</protein>
<reference evidence="8 9" key="1">
    <citation type="journal article" date="2019" name="Int. J. Syst. Evol. Microbiol.">
        <title>The Global Catalogue of Microorganisms (GCM) 10K type strain sequencing project: providing services to taxonomists for standard genome sequencing and annotation.</title>
        <authorList>
            <consortium name="The Broad Institute Genomics Platform"/>
            <consortium name="The Broad Institute Genome Sequencing Center for Infectious Disease"/>
            <person name="Wu L."/>
            <person name="Ma J."/>
        </authorList>
    </citation>
    <scope>NUCLEOTIDE SEQUENCE [LARGE SCALE GENOMIC DNA]</scope>
    <source>
        <strain evidence="8 9">JCM 1407</strain>
    </source>
</reference>
<evidence type="ECO:0000256" key="5">
    <source>
        <dbReference type="PROSITE-ProRule" id="PRU00560"/>
    </source>
</evidence>